<evidence type="ECO:0000313" key="1">
    <source>
        <dbReference type="EMBL" id="SUZ76065.1"/>
    </source>
</evidence>
<reference evidence="1" key="1">
    <citation type="submission" date="2018-05" db="EMBL/GenBank/DDBJ databases">
        <authorList>
            <person name="Lanie J.A."/>
            <person name="Ng W.-L."/>
            <person name="Kazmierczak K.M."/>
            <person name="Andrzejewski T.M."/>
            <person name="Davidsen T.M."/>
            <person name="Wayne K.J."/>
            <person name="Tettelin H."/>
            <person name="Glass J.I."/>
            <person name="Rusch D."/>
            <person name="Podicherti R."/>
            <person name="Tsui H.-C.T."/>
            <person name="Winkler M.E."/>
        </authorList>
    </citation>
    <scope>NUCLEOTIDE SEQUENCE</scope>
</reference>
<accession>A0A381Q9Q7</accession>
<dbReference type="InterPro" id="IPR032710">
    <property type="entry name" value="NTF2-like_dom_sf"/>
</dbReference>
<dbReference type="AlphaFoldDB" id="A0A381Q9Q7"/>
<organism evidence="1">
    <name type="scientific">marine metagenome</name>
    <dbReference type="NCBI Taxonomy" id="408172"/>
    <lineage>
        <taxon>unclassified sequences</taxon>
        <taxon>metagenomes</taxon>
        <taxon>ecological metagenomes</taxon>
    </lineage>
</organism>
<dbReference type="SUPFAM" id="SSF54427">
    <property type="entry name" value="NTF2-like"/>
    <property type="match status" value="1"/>
</dbReference>
<dbReference type="Gene3D" id="3.10.450.50">
    <property type="match status" value="1"/>
</dbReference>
<dbReference type="EMBL" id="UINC01001263">
    <property type="protein sequence ID" value="SUZ76065.1"/>
    <property type="molecule type" value="Genomic_DNA"/>
</dbReference>
<gene>
    <name evidence="1" type="ORF">METZ01_LOCUS28919</name>
</gene>
<proteinExistence type="predicted"/>
<name>A0A381Q9Q7_9ZZZZ</name>
<sequence length="153" mass="16527">MMVAICTMLVAEIKTAAGQSQEAEVMSAVQQVFDGMRAADPVMVAAVFADNARFAVVRSRDGLPAISTQPVAEWIGAIGESGGRWDEQVYDVDIQVDDSVSSAWVPYTFYLEGLISHCGVNSIELLLNGDNWEITQLSDTRRSENCPDPLGIG</sequence>
<protein>
    <recommendedName>
        <fullName evidence="2">SnoaL-like domain-containing protein</fullName>
    </recommendedName>
</protein>
<evidence type="ECO:0008006" key="2">
    <source>
        <dbReference type="Google" id="ProtNLM"/>
    </source>
</evidence>